<dbReference type="Proteomes" id="UP000449846">
    <property type="component" value="Unassembled WGS sequence"/>
</dbReference>
<name>A0A844HPY9_9RHOB</name>
<evidence type="ECO:0000313" key="2">
    <source>
        <dbReference type="Proteomes" id="UP000449846"/>
    </source>
</evidence>
<proteinExistence type="predicted"/>
<dbReference type="RefSeq" id="WP_155041070.1">
    <property type="nucleotide sequence ID" value="NZ_WMIG01000013.1"/>
</dbReference>
<keyword evidence="2" id="KW-1185">Reference proteome</keyword>
<dbReference type="EMBL" id="WMIG01000013">
    <property type="protein sequence ID" value="MTH61128.1"/>
    <property type="molecule type" value="Genomic_DNA"/>
</dbReference>
<protein>
    <submittedName>
        <fullName evidence="1">Uncharacterized protein</fullName>
    </submittedName>
</protein>
<accession>A0A844HPY9</accession>
<comment type="caution">
    <text evidence="1">The sequence shown here is derived from an EMBL/GenBank/DDBJ whole genome shotgun (WGS) entry which is preliminary data.</text>
</comment>
<sequence>MKFLLIVIYAGATGWAEPQPTQQDCWAAKEVALQADDTEAFCIIQAEPDTEFVAPEDLAA</sequence>
<gene>
    <name evidence="1" type="ORF">GL300_18115</name>
</gene>
<evidence type="ECO:0000313" key="1">
    <source>
        <dbReference type="EMBL" id="MTH61128.1"/>
    </source>
</evidence>
<reference evidence="1 2" key="1">
    <citation type="submission" date="2019-11" db="EMBL/GenBank/DDBJ databases">
        <authorList>
            <person name="Dong K."/>
        </authorList>
    </citation>
    <scope>NUCLEOTIDE SEQUENCE [LARGE SCALE GENOMIC DNA]</scope>
    <source>
        <strain evidence="1 2">NBRC 112902</strain>
    </source>
</reference>
<dbReference type="AlphaFoldDB" id="A0A844HPY9"/>
<organism evidence="1 2">
    <name type="scientific">Paracoccus litorisediminis</name>
    <dbReference type="NCBI Taxonomy" id="2006130"/>
    <lineage>
        <taxon>Bacteria</taxon>
        <taxon>Pseudomonadati</taxon>
        <taxon>Pseudomonadota</taxon>
        <taxon>Alphaproteobacteria</taxon>
        <taxon>Rhodobacterales</taxon>
        <taxon>Paracoccaceae</taxon>
        <taxon>Paracoccus</taxon>
    </lineage>
</organism>